<dbReference type="Ensembl" id="ENSCABT00000007002.1">
    <property type="protein sequence ID" value="ENSCABP00000006416.1"/>
    <property type="gene ID" value="ENSCABG00000004842.1"/>
</dbReference>
<evidence type="ECO:0000313" key="2">
    <source>
        <dbReference type="Proteomes" id="UP000694404"/>
    </source>
</evidence>
<dbReference type="AlphaFoldDB" id="A0A8C0GAP2"/>
<reference evidence="1" key="1">
    <citation type="submission" date="2025-05" db="UniProtKB">
        <authorList>
            <consortium name="Ensembl"/>
        </authorList>
    </citation>
    <scope>IDENTIFICATION</scope>
</reference>
<evidence type="ECO:0000313" key="1">
    <source>
        <dbReference type="Ensembl" id="ENSCABP00000006419.1"/>
    </source>
</evidence>
<name>A0A8C0GAP2_CHEAB</name>
<dbReference type="Ensembl" id="ENSCABT00000007005.1">
    <property type="protein sequence ID" value="ENSCABP00000006419.1"/>
    <property type="gene ID" value="ENSCABG00000004842.1"/>
</dbReference>
<evidence type="ECO:0008006" key="3">
    <source>
        <dbReference type="Google" id="ProtNLM"/>
    </source>
</evidence>
<organism evidence="1 2">
    <name type="scientific">Chelonoidis abingdonii</name>
    <name type="common">Abingdon island giant tortoise</name>
    <name type="synonym">Testudo abingdonii</name>
    <dbReference type="NCBI Taxonomy" id="106734"/>
    <lineage>
        <taxon>Eukaryota</taxon>
        <taxon>Metazoa</taxon>
        <taxon>Chordata</taxon>
        <taxon>Craniata</taxon>
        <taxon>Vertebrata</taxon>
        <taxon>Euteleostomi</taxon>
        <taxon>Archelosauria</taxon>
        <taxon>Testudinata</taxon>
        <taxon>Testudines</taxon>
        <taxon>Cryptodira</taxon>
        <taxon>Durocryptodira</taxon>
        <taxon>Testudinoidea</taxon>
        <taxon>Testudinidae</taxon>
        <taxon>Chelonoidis</taxon>
    </lineage>
</organism>
<dbReference type="Ensembl" id="ENSCABT00000007000.1">
    <property type="protein sequence ID" value="ENSCABP00000006415.1"/>
    <property type="gene ID" value="ENSCABG00000004842.1"/>
</dbReference>
<protein>
    <recommendedName>
        <fullName evidence="3">PRMT7</fullName>
    </recommendedName>
</protein>
<dbReference type="Proteomes" id="UP000694404">
    <property type="component" value="Unplaced"/>
</dbReference>
<keyword evidence="2" id="KW-1185">Reference proteome</keyword>
<sequence length="72" mass="8331">MKVFCGRANPTTGSVEWLEEDENYDYHQEIARSCYADMLHDKDRMAIDQKGCQTLPPARNYSHLHLALQSCK</sequence>
<dbReference type="OMA" id="DHERLTI"/>
<proteinExistence type="predicted"/>
<accession>A0A8C0GAP2</accession>